<name>A0ACC2B0E8_DIPCM</name>
<proteinExistence type="predicted"/>
<evidence type="ECO:0000313" key="2">
    <source>
        <dbReference type="Proteomes" id="UP001162992"/>
    </source>
</evidence>
<reference evidence="2" key="1">
    <citation type="journal article" date="2024" name="Proc. Natl. Acad. Sci. U.S.A.">
        <title>Extraordinary preservation of gene collinearity over three hundred million years revealed in homosporous lycophytes.</title>
        <authorList>
            <person name="Li C."/>
            <person name="Wickell D."/>
            <person name="Kuo L.Y."/>
            <person name="Chen X."/>
            <person name="Nie B."/>
            <person name="Liao X."/>
            <person name="Peng D."/>
            <person name="Ji J."/>
            <person name="Jenkins J."/>
            <person name="Williams M."/>
            <person name="Shu S."/>
            <person name="Plott C."/>
            <person name="Barry K."/>
            <person name="Rajasekar S."/>
            <person name="Grimwood J."/>
            <person name="Han X."/>
            <person name="Sun S."/>
            <person name="Hou Z."/>
            <person name="He W."/>
            <person name="Dai G."/>
            <person name="Sun C."/>
            <person name="Schmutz J."/>
            <person name="Leebens-Mack J.H."/>
            <person name="Li F.W."/>
            <person name="Wang L."/>
        </authorList>
    </citation>
    <scope>NUCLEOTIDE SEQUENCE [LARGE SCALE GENOMIC DNA]</scope>
    <source>
        <strain evidence="2">cv. PW_Plant_1</strain>
    </source>
</reference>
<protein>
    <submittedName>
        <fullName evidence="1">Uncharacterized protein</fullName>
    </submittedName>
</protein>
<accession>A0ACC2B0E8</accession>
<comment type="caution">
    <text evidence="1">The sequence shown here is derived from an EMBL/GenBank/DDBJ whole genome shotgun (WGS) entry which is preliminary data.</text>
</comment>
<keyword evidence="2" id="KW-1185">Reference proteome</keyword>
<sequence length="232" mass="25276">MDQGTEEETGLPDEGMLLVGAATPINPESARFPCCLVWTPLPVISWLAPYIGHVGICREDGVILDFAGAHFVNVDNFAFGAPARYVQLDVKKCCFPSNIGSHACRNHISHAQFGIAASCDIAIDSSMGGFQHKSYNLFTCNCHSFVANCMNKLAYEGSVKWNILKVVVFILSKGQWVDAAAAIRSFAPSVVVMLIGVIMAGWSFFVGWAAFSFLLLAWFTVGTYMFRGLIDC</sequence>
<organism evidence="1 2">
    <name type="scientific">Diphasiastrum complanatum</name>
    <name type="common">Issler's clubmoss</name>
    <name type="synonym">Lycopodium complanatum</name>
    <dbReference type="NCBI Taxonomy" id="34168"/>
    <lineage>
        <taxon>Eukaryota</taxon>
        <taxon>Viridiplantae</taxon>
        <taxon>Streptophyta</taxon>
        <taxon>Embryophyta</taxon>
        <taxon>Tracheophyta</taxon>
        <taxon>Lycopodiopsida</taxon>
        <taxon>Lycopodiales</taxon>
        <taxon>Lycopodiaceae</taxon>
        <taxon>Lycopodioideae</taxon>
        <taxon>Diphasiastrum</taxon>
    </lineage>
</organism>
<dbReference type="Proteomes" id="UP001162992">
    <property type="component" value="Chromosome 18"/>
</dbReference>
<evidence type="ECO:0000313" key="1">
    <source>
        <dbReference type="EMBL" id="KAJ7523263.1"/>
    </source>
</evidence>
<dbReference type="EMBL" id="CM055109">
    <property type="protein sequence ID" value="KAJ7523263.1"/>
    <property type="molecule type" value="Genomic_DNA"/>
</dbReference>
<gene>
    <name evidence="1" type="ORF">O6H91_18G044200</name>
</gene>